<dbReference type="InterPro" id="IPR007835">
    <property type="entry name" value="MOFRL"/>
</dbReference>
<dbReference type="InterPro" id="IPR037035">
    <property type="entry name" value="GK-like_C_sf"/>
</dbReference>
<accession>A0A1F6MD19</accession>
<dbReference type="GO" id="GO:0005737">
    <property type="term" value="C:cytoplasm"/>
    <property type="evidence" value="ECO:0007669"/>
    <property type="project" value="TreeGrafter"/>
</dbReference>
<proteinExistence type="predicted"/>
<dbReference type="AlphaFoldDB" id="A0A1F6MD19"/>
<dbReference type="EMBL" id="MFQE01000077">
    <property type="protein sequence ID" value="OGH69516.1"/>
    <property type="molecule type" value="Genomic_DNA"/>
</dbReference>
<evidence type="ECO:0000259" key="1">
    <source>
        <dbReference type="Pfam" id="PF05161"/>
    </source>
</evidence>
<dbReference type="Pfam" id="PF05161">
    <property type="entry name" value="MOFRL"/>
    <property type="match status" value="1"/>
</dbReference>
<feature type="domain" description="MOFRL" evidence="1">
    <location>
        <begin position="331"/>
        <end position="440"/>
    </location>
</feature>
<dbReference type="PANTHER" id="PTHR12227:SF0">
    <property type="entry name" value="GLYCERATE KINASE"/>
    <property type="match status" value="1"/>
</dbReference>
<dbReference type="Gene3D" id="3.40.1480.10">
    <property type="entry name" value="MOFRL domain"/>
    <property type="match status" value="1"/>
</dbReference>
<dbReference type="InterPro" id="IPR039760">
    <property type="entry name" value="MOFRL_protein"/>
</dbReference>
<dbReference type="STRING" id="1798683.A3C90_00150"/>
<organism evidence="3 4">
    <name type="scientific">Candidatus Magasanikbacteria bacterium RIFCSPHIGHO2_02_FULL_51_14</name>
    <dbReference type="NCBI Taxonomy" id="1798683"/>
    <lineage>
        <taxon>Bacteria</taxon>
        <taxon>Candidatus Magasanikiibacteriota</taxon>
    </lineage>
</organism>
<dbReference type="Proteomes" id="UP000177457">
    <property type="component" value="Unassembled WGS sequence"/>
</dbReference>
<sequence length="447" mass="48056">MFVANRTQLGTSPAKEILLDFVEAGIASAHPLRLLPRMVNYHDDTLSIGRQEYPLHGKRIFVIGGGKAAAAMAVALEQILPPERMTAGVVVSNDARHTPTKIQVAIGDHPVPSERNVAGVQRMLDLKETYGIKSDDLIIAFLSGGGSSLLPYPVEGVTLDDKRKMVEVLIRSGATAHEVTVLKKKISRIKGGKLAHFFSPARIIAFVLSDVIGNDVDVIASGPFAEDTTTVDDAFGIIKRYGISYALPSSILKHLEVARGQDDDGEEQSDASRVEHILIGDHTMILDAIEEAARGLGISVTKQSHIEGEASALARTLCRDLRTQDMQRPALFLFGGESTVTLSKNHGAGGRNQEFIAACLLSLSEQPFAGSWAIASIATDGVDFIPTSMGGMIDDQSVARLKREGIDAASFLSRHDTHALLRKIEGNIEPSGPTGTNVCDVMMFLFL</sequence>
<dbReference type="InterPro" id="IPR038614">
    <property type="entry name" value="GK_N_sf"/>
</dbReference>
<dbReference type="InterPro" id="IPR025286">
    <property type="entry name" value="MOFRL_assoc_dom"/>
</dbReference>
<dbReference type="Pfam" id="PF13660">
    <property type="entry name" value="DUF4147"/>
    <property type="match status" value="1"/>
</dbReference>
<evidence type="ECO:0008006" key="5">
    <source>
        <dbReference type="Google" id="ProtNLM"/>
    </source>
</evidence>
<comment type="caution">
    <text evidence="3">The sequence shown here is derived from an EMBL/GenBank/DDBJ whole genome shotgun (WGS) entry which is preliminary data.</text>
</comment>
<protein>
    <recommendedName>
        <fullName evidence="5">Glycerate kinase</fullName>
    </recommendedName>
</protein>
<gene>
    <name evidence="3" type="ORF">A3C90_00150</name>
</gene>
<dbReference type="GO" id="GO:0008887">
    <property type="term" value="F:glycerate kinase activity"/>
    <property type="evidence" value="ECO:0007669"/>
    <property type="project" value="InterPro"/>
</dbReference>
<evidence type="ECO:0000313" key="4">
    <source>
        <dbReference type="Proteomes" id="UP000177457"/>
    </source>
</evidence>
<dbReference type="Gene3D" id="3.40.50.10180">
    <property type="entry name" value="Glycerate kinase, MOFRL-like N-terminal domain"/>
    <property type="match status" value="1"/>
</dbReference>
<evidence type="ECO:0000259" key="2">
    <source>
        <dbReference type="Pfam" id="PF13660"/>
    </source>
</evidence>
<name>A0A1F6MD19_9BACT</name>
<evidence type="ECO:0000313" key="3">
    <source>
        <dbReference type="EMBL" id="OGH69516.1"/>
    </source>
</evidence>
<feature type="domain" description="MOFRL-associated" evidence="2">
    <location>
        <begin position="19"/>
        <end position="256"/>
    </location>
</feature>
<reference evidence="3 4" key="1">
    <citation type="journal article" date="2016" name="Nat. Commun.">
        <title>Thousands of microbial genomes shed light on interconnected biogeochemical processes in an aquifer system.</title>
        <authorList>
            <person name="Anantharaman K."/>
            <person name="Brown C.T."/>
            <person name="Hug L.A."/>
            <person name="Sharon I."/>
            <person name="Castelle C.J."/>
            <person name="Probst A.J."/>
            <person name="Thomas B.C."/>
            <person name="Singh A."/>
            <person name="Wilkins M.J."/>
            <person name="Karaoz U."/>
            <person name="Brodie E.L."/>
            <person name="Williams K.H."/>
            <person name="Hubbard S.S."/>
            <person name="Banfield J.F."/>
        </authorList>
    </citation>
    <scope>NUCLEOTIDE SEQUENCE [LARGE SCALE GENOMIC DNA]</scope>
</reference>
<dbReference type="SUPFAM" id="SSF82544">
    <property type="entry name" value="GckA/TtuD-like"/>
    <property type="match status" value="1"/>
</dbReference>
<dbReference type="PANTHER" id="PTHR12227">
    <property type="entry name" value="GLYCERATE KINASE"/>
    <property type="match status" value="1"/>
</dbReference>